<name>A0A0A9FQR2_ARUDO</name>
<proteinExistence type="predicted"/>
<dbReference type="EMBL" id="GBRH01187253">
    <property type="protein sequence ID" value="JAE10643.1"/>
    <property type="molecule type" value="Transcribed_RNA"/>
</dbReference>
<organism evidence="1">
    <name type="scientific">Arundo donax</name>
    <name type="common">Giant reed</name>
    <name type="synonym">Donax arundinaceus</name>
    <dbReference type="NCBI Taxonomy" id="35708"/>
    <lineage>
        <taxon>Eukaryota</taxon>
        <taxon>Viridiplantae</taxon>
        <taxon>Streptophyta</taxon>
        <taxon>Embryophyta</taxon>
        <taxon>Tracheophyta</taxon>
        <taxon>Spermatophyta</taxon>
        <taxon>Magnoliopsida</taxon>
        <taxon>Liliopsida</taxon>
        <taxon>Poales</taxon>
        <taxon>Poaceae</taxon>
        <taxon>PACMAD clade</taxon>
        <taxon>Arundinoideae</taxon>
        <taxon>Arundineae</taxon>
        <taxon>Arundo</taxon>
    </lineage>
</organism>
<protein>
    <submittedName>
        <fullName evidence="1">Uncharacterized protein</fullName>
    </submittedName>
</protein>
<dbReference type="AlphaFoldDB" id="A0A0A9FQR2"/>
<sequence>MMAIPAPTFKARVWPMTSYLALIACHWSVPHEYSLLFFRRRQNVTAPPSRVGTRNTPLTVPM</sequence>
<reference evidence="1" key="2">
    <citation type="journal article" date="2015" name="Data Brief">
        <title>Shoot transcriptome of the giant reed, Arundo donax.</title>
        <authorList>
            <person name="Barrero R.A."/>
            <person name="Guerrero F.D."/>
            <person name="Moolhuijzen P."/>
            <person name="Goolsby J.A."/>
            <person name="Tidwell J."/>
            <person name="Bellgard S.E."/>
            <person name="Bellgard M.I."/>
        </authorList>
    </citation>
    <scope>NUCLEOTIDE SEQUENCE</scope>
    <source>
        <tissue evidence="1">Shoot tissue taken approximately 20 cm above the soil surface</tissue>
    </source>
</reference>
<evidence type="ECO:0000313" key="1">
    <source>
        <dbReference type="EMBL" id="JAE10643.1"/>
    </source>
</evidence>
<reference evidence="1" key="1">
    <citation type="submission" date="2014-09" db="EMBL/GenBank/DDBJ databases">
        <authorList>
            <person name="Magalhaes I.L.F."/>
            <person name="Oliveira U."/>
            <person name="Santos F.R."/>
            <person name="Vidigal T.H.D.A."/>
            <person name="Brescovit A.D."/>
            <person name="Santos A.J."/>
        </authorList>
    </citation>
    <scope>NUCLEOTIDE SEQUENCE</scope>
    <source>
        <tissue evidence="1">Shoot tissue taken approximately 20 cm above the soil surface</tissue>
    </source>
</reference>
<accession>A0A0A9FQR2</accession>